<name>A0A2N5V5Z2_9BASI</name>
<protein>
    <submittedName>
        <fullName evidence="4">Uncharacterized protein</fullName>
    </submittedName>
</protein>
<dbReference type="EMBL" id="PGCI01000862">
    <property type="protein sequence ID" value="PLW13136.1"/>
    <property type="molecule type" value="Genomic_DNA"/>
</dbReference>
<organism evidence="4 5">
    <name type="scientific">Puccinia coronata f. sp. avenae</name>
    <dbReference type="NCBI Taxonomy" id="200324"/>
    <lineage>
        <taxon>Eukaryota</taxon>
        <taxon>Fungi</taxon>
        <taxon>Dikarya</taxon>
        <taxon>Basidiomycota</taxon>
        <taxon>Pucciniomycotina</taxon>
        <taxon>Pucciniomycetes</taxon>
        <taxon>Pucciniales</taxon>
        <taxon>Pucciniaceae</taxon>
        <taxon>Puccinia</taxon>
    </lineage>
</organism>
<dbReference type="EMBL" id="PGCJ01000128">
    <property type="protein sequence ID" value="PLW45405.1"/>
    <property type="molecule type" value="Genomic_DNA"/>
</dbReference>
<evidence type="ECO:0000313" key="5">
    <source>
        <dbReference type="Proteomes" id="UP000235388"/>
    </source>
</evidence>
<dbReference type="EMBL" id="PGCI01000072">
    <property type="protein sequence ID" value="PLW43065.1"/>
    <property type="molecule type" value="Genomic_DNA"/>
</dbReference>
<dbReference type="AlphaFoldDB" id="A0A2N5V5Z2"/>
<dbReference type="Proteomes" id="UP000235392">
    <property type="component" value="Unassembled WGS sequence"/>
</dbReference>
<evidence type="ECO:0000313" key="4">
    <source>
        <dbReference type="EMBL" id="PLW45405.1"/>
    </source>
</evidence>
<accession>A0A2N5V5Z2</accession>
<evidence type="ECO:0000313" key="6">
    <source>
        <dbReference type="Proteomes" id="UP000235392"/>
    </source>
</evidence>
<proteinExistence type="predicted"/>
<evidence type="ECO:0000313" key="2">
    <source>
        <dbReference type="EMBL" id="PLW14913.1"/>
    </source>
</evidence>
<dbReference type="EMBL" id="PGCJ01000909">
    <property type="protein sequence ID" value="PLW14913.1"/>
    <property type="molecule type" value="Genomic_DNA"/>
</dbReference>
<sequence length="91" mass="10366">MLSPSALPPYILPAHHSPVQVIRISPQPSFCRPLTFHTTSYPAPSYRRQEIFDKSQTRFHVILGLRIIIRFTSMPFGEYLAKLLHATGSMT</sequence>
<reference evidence="5 6" key="1">
    <citation type="submission" date="2017-11" db="EMBL/GenBank/DDBJ databases">
        <title>De novo assembly and phasing of dikaryotic genomes from two isolates of Puccinia coronata f. sp. avenae, the causal agent of oat crown rust.</title>
        <authorList>
            <person name="Miller M.E."/>
            <person name="Zhang Y."/>
            <person name="Omidvar V."/>
            <person name="Sperschneider J."/>
            <person name="Schwessinger B."/>
            <person name="Raley C."/>
            <person name="Palmer J.M."/>
            <person name="Garnica D."/>
            <person name="Upadhyaya N."/>
            <person name="Rathjen J."/>
            <person name="Taylor J.M."/>
            <person name="Park R.F."/>
            <person name="Dodds P.N."/>
            <person name="Hirsch C.D."/>
            <person name="Kianian S.F."/>
            <person name="Figueroa M."/>
        </authorList>
    </citation>
    <scope>NUCLEOTIDE SEQUENCE [LARGE SCALE GENOMIC DNA]</scope>
    <source>
        <strain evidence="4">12NC29</strain>
        <strain evidence="1">12SD80</strain>
    </source>
</reference>
<keyword evidence="5" id="KW-1185">Reference proteome</keyword>
<gene>
    <name evidence="4" type="ORF">PCANC_11906</name>
    <name evidence="2" type="ORF">PCANC_14774</name>
    <name evidence="3" type="ORF">PCASD_06080</name>
    <name evidence="1" type="ORF">PCASD_18233</name>
</gene>
<dbReference type="Proteomes" id="UP000235388">
    <property type="component" value="Unassembled WGS sequence"/>
</dbReference>
<evidence type="ECO:0000313" key="1">
    <source>
        <dbReference type="EMBL" id="PLW13136.1"/>
    </source>
</evidence>
<evidence type="ECO:0000313" key="3">
    <source>
        <dbReference type="EMBL" id="PLW43065.1"/>
    </source>
</evidence>
<comment type="caution">
    <text evidence="4">The sequence shown here is derived from an EMBL/GenBank/DDBJ whole genome shotgun (WGS) entry which is preliminary data.</text>
</comment>